<comment type="caution">
    <text evidence="1">The sequence shown here is derived from an EMBL/GenBank/DDBJ whole genome shotgun (WGS) entry which is preliminary data.</text>
</comment>
<dbReference type="Proteomes" id="UP000664399">
    <property type="component" value="Unassembled WGS sequence"/>
</dbReference>
<sequence>MSKKAFISSKTDAAGHANIRIGNLGIAGIGRGGVMAEYRPATTKEKTVQIGVSEFSFLSRLALLCLRERSEEFSLDQELTTWLEGYLAGMSDVQIPSYQLRSLDTQNPPTPQSQEQAL</sequence>
<gene>
    <name evidence="1" type="ORF">J2D75_09235</name>
</gene>
<keyword evidence="2" id="KW-1185">Reference proteome</keyword>
<dbReference type="RefSeq" id="WP_207854529.1">
    <property type="nucleotide sequence ID" value="NZ_JAFVMG010000008.1"/>
</dbReference>
<dbReference type="EMBL" id="JAFVMG010000008">
    <property type="protein sequence ID" value="MBO1328659.1"/>
    <property type="molecule type" value="Genomic_DNA"/>
</dbReference>
<evidence type="ECO:0000313" key="2">
    <source>
        <dbReference type="Proteomes" id="UP000664399"/>
    </source>
</evidence>
<evidence type="ECO:0000313" key="1">
    <source>
        <dbReference type="EMBL" id="MBO1328659.1"/>
    </source>
</evidence>
<name>A0ABS3LMQ7_9PROT</name>
<reference evidence="1 2" key="1">
    <citation type="submission" date="2021-03" db="EMBL/GenBank/DDBJ databases">
        <title>The complete genome sequence of Acetobacter suratthaniensis TBRC 1719.</title>
        <authorList>
            <person name="Charoenyingcharoen P."/>
            <person name="Yukphan P."/>
        </authorList>
    </citation>
    <scope>NUCLEOTIDE SEQUENCE [LARGE SCALE GENOMIC DNA]</scope>
    <source>
        <strain evidence="1 2">TBRC 1719</strain>
    </source>
</reference>
<proteinExistence type="predicted"/>
<organism evidence="1 2">
    <name type="scientific">Acetobacter suratthaniensis</name>
    <dbReference type="NCBI Taxonomy" id="1502841"/>
    <lineage>
        <taxon>Bacteria</taxon>
        <taxon>Pseudomonadati</taxon>
        <taxon>Pseudomonadota</taxon>
        <taxon>Alphaproteobacteria</taxon>
        <taxon>Acetobacterales</taxon>
        <taxon>Acetobacteraceae</taxon>
        <taxon>Acetobacter</taxon>
    </lineage>
</organism>
<protein>
    <submittedName>
        <fullName evidence="1">Uncharacterized protein</fullName>
    </submittedName>
</protein>
<accession>A0ABS3LMQ7</accession>